<dbReference type="EMBL" id="HACG01019979">
    <property type="protein sequence ID" value="CEK66844.1"/>
    <property type="molecule type" value="Transcribed_RNA"/>
</dbReference>
<feature type="non-terminal residue" evidence="1">
    <location>
        <position position="1"/>
    </location>
</feature>
<protein>
    <submittedName>
        <fullName evidence="1">Uncharacterized protein</fullName>
    </submittedName>
</protein>
<gene>
    <name evidence="1" type="primary">ORF60390</name>
</gene>
<proteinExistence type="predicted"/>
<dbReference type="AlphaFoldDB" id="A0A0B6ZE07"/>
<reference evidence="1" key="1">
    <citation type="submission" date="2014-12" db="EMBL/GenBank/DDBJ databases">
        <title>Insight into the proteome of Arion vulgaris.</title>
        <authorList>
            <person name="Aradska J."/>
            <person name="Bulat T."/>
            <person name="Smidak R."/>
            <person name="Sarate P."/>
            <person name="Gangsoo J."/>
            <person name="Sialana F."/>
            <person name="Bilban M."/>
            <person name="Lubec G."/>
        </authorList>
    </citation>
    <scope>NUCLEOTIDE SEQUENCE</scope>
    <source>
        <tissue evidence="1">Skin</tissue>
    </source>
</reference>
<sequence>ARACEYGAIIPPILDILEQTPNPADLRFVGNNSFVYMNIPLKLADIPSCPTIEKKVESMLVSIVSPKALSIVATNRPDPATSRHPMSTVFRPKCANKKRFIISAGMLAAAIRKKFRCRSPAKFEDVMYNPK</sequence>
<name>A0A0B6ZE07_9EUPU</name>
<accession>A0A0B6ZE07</accession>
<evidence type="ECO:0000313" key="1">
    <source>
        <dbReference type="EMBL" id="CEK66844.1"/>
    </source>
</evidence>
<organism evidence="1">
    <name type="scientific">Arion vulgaris</name>
    <dbReference type="NCBI Taxonomy" id="1028688"/>
    <lineage>
        <taxon>Eukaryota</taxon>
        <taxon>Metazoa</taxon>
        <taxon>Spiralia</taxon>
        <taxon>Lophotrochozoa</taxon>
        <taxon>Mollusca</taxon>
        <taxon>Gastropoda</taxon>
        <taxon>Heterobranchia</taxon>
        <taxon>Euthyneura</taxon>
        <taxon>Panpulmonata</taxon>
        <taxon>Eupulmonata</taxon>
        <taxon>Stylommatophora</taxon>
        <taxon>Helicina</taxon>
        <taxon>Arionoidea</taxon>
        <taxon>Arionidae</taxon>
        <taxon>Arion</taxon>
    </lineage>
</organism>